<keyword evidence="1" id="KW-1185">Reference proteome</keyword>
<reference evidence="2" key="1">
    <citation type="submission" date="2016-11" db="UniProtKB">
        <authorList>
            <consortium name="WormBaseParasite"/>
        </authorList>
    </citation>
    <scope>IDENTIFICATION</scope>
</reference>
<name>A0A1I7X8F0_HETBA</name>
<protein>
    <submittedName>
        <fullName evidence="2">Uncharacterized protein</fullName>
    </submittedName>
</protein>
<evidence type="ECO:0000313" key="2">
    <source>
        <dbReference type="WBParaSite" id="Hba_13666"/>
    </source>
</evidence>
<proteinExistence type="predicted"/>
<evidence type="ECO:0000313" key="1">
    <source>
        <dbReference type="Proteomes" id="UP000095283"/>
    </source>
</evidence>
<organism evidence="1 2">
    <name type="scientific">Heterorhabditis bacteriophora</name>
    <name type="common">Entomopathogenic nematode worm</name>
    <dbReference type="NCBI Taxonomy" id="37862"/>
    <lineage>
        <taxon>Eukaryota</taxon>
        <taxon>Metazoa</taxon>
        <taxon>Ecdysozoa</taxon>
        <taxon>Nematoda</taxon>
        <taxon>Chromadorea</taxon>
        <taxon>Rhabditida</taxon>
        <taxon>Rhabditina</taxon>
        <taxon>Rhabditomorpha</taxon>
        <taxon>Strongyloidea</taxon>
        <taxon>Heterorhabditidae</taxon>
        <taxon>Heterorhabditis</taxon>
    </lineage>
</organism>
<accession>A0A1I7X8F0</accession>
<dbReference type="AlphaFoldDB" id="A0A1I7X8F0"/>
<dbReference type="WBParaSite" id="Hba_13666">
    <property type="protein sequence ID" value="Hba_13666"/>
    <property type="gene ID" value="Hba_13666"/>
</dbReference>
<sequence>MDLLHGYTKLHLIVSHWFKRRFIMTQPQFSKYIYFHRF</sequence>
<dbReference type="Proteomes" id="UP000095283">
    <property type="component" value="Unplaced"/>
</dbReference>